<keyword evidence="4" id="KW-1185">Reference proteome</keyword>
<evidence type="ECO:0000313" key="4">
    <source>
        <dbReference type="Proteomes" id="UP000612746"/>
    </source>
</evidence>
<dbReference type="EMBL" id="JAEPRA010000003">
    <property type="protein sequence ID" value="KAG2187234.1"/>
    <property type="molecule type" value="Genomic_DNA"/>
</dbReference>
<accession>A0A8H7Q8Q7</accession>
<name>A0A8H7Q8Q7_9FUNG</name>
<dbReference type="AlphaFoldDB" id="A0A8H7Q8Q7"/>
<dbReference type="OrthoDB" id="2280493at2759"/>
<feature type="region of interest" description="Disordered" evidence="2">
    <location>
        <begin position="118"/>
        <end position="147"/>
    </location>
</feature>
<reference evidence="3" key="1">
    <citation type="submission" date="2020-12" db="EMBL/GenBank/DDBJ databases">
        <title>Metabolic potential, ecology and presence of endohyphal bacteria is reflected in genomic diversity of Mucoromycotina.</title>
        <authorList>
            <person name="Muszewska A."/>
            <person name="Okrasinska A."/>
            <person name="Steczkiewicz K."/>
            <person name="Drgas O."/>
            <person name="Orlowska M."/>
            <person name="Perlinska-Lenart U."/>
            <person name="Aleksandrzak-Piekarczyk T."/>
            <person name="Szatraj K."/>
            <person name="Zielenkiewicz U."/>
            <person name="Pilsyk S."/>
            <person name="Malc E."/>
            <person name="Mieczkowski P."/>
            <person name="Kruszewska J.S."/>
            <person name="Biernat P."/>
            <person name="Pawlowska J."/>
        </authorList>
    </citation>
    <scope>NUCLEOTIDE SEQUENCE</scope>
    <source>
        <strain evidence="3">WA0000051536</strain>
    </source>
</reference>
<dbReference type="Proteomes" id="UP000612746">
    <property type="component" value="Unassembled WGS sequence"/>
</dbReference>
<organism evidence="3 4">
    <name type="scientific">Umbelopsis vinacea</name>
    <dbReference type="NCBI Taxonomy" id="44442"/>
    <lineage>
        <taxon>Eukaryota</taxon>
        <taxon>Fungi</taxon>
        <taxon>Fungi incertae sedis</taxon>
        <taxon>Mucoromycota</taxon>
        <taxon>Mucoromycotina</taxon>
        <taxon>Umbelopsidomycetes</taxon>
        <taxon>Umbelopsidales</taxon>
        <taxon>Umbelopsidaceae</taxon>
        <taxon>Umbelopsis</taxon>
    </lineage>
</organism>
<evidence type="ECO:0000256" key="2">
    <source>
        <dbReference type="SAM" id="MobiDB-lite"/>
    </source>
</evidence>
<feature type="coiled-coil region" evidence="1">
    <location>
        <begin position="5"/>
        <end position="32"/>
    </location>
</feature>
<gene>
    <name evidence="3" type="ORF">INT44_004906</name>
</gene>
<evidence type="ECO:0000313" key="3">
    <source>
        <dbReference type="EMBL" id="KAG2187234.1"/>
    </source>
</evidence>
<proteinExistence type="predicted"/>
<sequence>MEKTLSDYDKSLDALDKEKERLENVMRLMGEEWAESGAGIGWMGSLDQDQKSHSTTAGLAITSFDVVTNNQPNGSEYLTSPPISDYVQSLINANQQAQTQELDIVNIEDLLPITEIIPPSATTPSSKQTSILKSSFKIQQHPPSKHA</sequence>
<comment type="caution">
    <text evidence="3">The sequence shown here is derived from an EMBL/GenBank/DDBJ whole genome shotgun (WGS) entry which is preliminary data.</text>
</comment>
<protein>
    <submittedName>
        <fullName evidence="3">Uncharacterized protein</fullName>
    </submittedName>
</protein>
<feature type="compositionally biased region" description="Polar residues" evidence="2">
    <location>
        <begin position="120"/>
        <end position="147"/>
    </location>
</feature>
<keyword evidence="1" id="KW-0175">Coiled coil</keyword>
<evidence type="ECO:0000256" key="1">
    <source>
        <dbReference type="SAM" id="Coils"/>
    </source>
</evidence>